<evidence type="ECO:0000313" key="2">
    <source>
        <dbReference type="Proteomes" id="UP000255207"/>
    </source>
</evidence>
<proteinExistence type="predicted"/>
<dbReference type="RefSeq" id="WP_114829642.1">
    <property type="nucleotide sequence ID" value="NZ_QQTO01000033.1"/>
</dbReference>
<accession>A0A370L5Z7</accession>
<sequence length="145" mass="16090">MARVYASSVIAAPAARVWARVRDFNGLPNWHPRIAESRIENGEPSDKVGCIRAFSLRSGDRLREQLLGLSDYDMFCTYAILDSPMPLTNYVATLRLTPITDQERTFIEWSADFDCAPEQEAELVAGIGTNVFQGGFDALKRAFGG</sequence>
<dbReference type="Proteomes" id="UP000255207">
    <property type="component" value="Unassembled WGS sequence"/>
</dbReference>
<reference evidence="2" key="1">
    <citation type="submission" date="2018-07" db="EMBL/GenBank/DDBJ databases">
        <authorList>
            <person name="Safronova V.I."/>
            <person name="Chirak E.R."/>
            <person name="Sazanova A.L."/>
        </authorList>
    </citation>
    <scope>NUCLEOTIDE SEQUENCE [LARGE SCALE GENOMIC DNA]</scope>
    <source>
        <strain evidence="2">RCAM04685</strain>
    </source>
</reference>
<gene>
    <name evidence="1" type="ORF">DWE98_12705</name>
</gene>
<dbReference type="CDD" id="cd07821">
    <property type="entry name" value="PYR_PYL_RCAR_like"/>
    <property type="match status" value="1"/>
</dbReference>
<comment type="caution">
    <text evidence="1">The sequence shown here is derived from an EMBL/GenBank/DDBJ whole genome shotgun (WGS) entry which is preliminary data.</text>
</comment>
<dbReference type="OrthoDB" id="1364128at2"/>
<dbReference type="EMBL" id="QQTP01000006">
    <property type="protein sequence ID" value="RDJ24546.1"/>
    <property type="molecule type" value="Genomic_DNA"/>
</dbReference>
<dbReference type="Pfam" id="PF10604">
    <property type="entry name" value="Polyketide_cyc2"/>
    <property type="match status" value="1"/>
</dbReference>
<dbReference type="AlphaFoldDB" id="A0A370L5Z7"/>
<name>A0A370L5Z7_9HYPH</name>
<dbReference type="InterPro" id="IPR023393">
    <property type="entry name" value="START-like_dom_sf"/>
</dbReference>
<organism evidence="1 2">
    <name type="scientific">Bosea caraganae</name>
    <dbReference type="NCBI Taxonomy" id="2763117"/>
    <lineage>
        <taxon>Bacteria</taxon>
        <taxon>Pseudomonadati</taxon>
        <taxon>Pseudomonadota</taxon>
        <taxon>Alphaproteobacteria</taxon>
        <taxon>Hyphomicrobiales</taxon>
        <taxon>Boseaceae</taxon>
        <taxon>Bosea</taxon>
    </lineage>
</organism>
<protein>
    <submittedName>
        <fullName evidence="1">SRPBCC family protein</fullName>
    </submittedName>
</protein>
<dbReference type="InterPro" id="IPR019587">
    <property type="entry name" value="Polyketide_cyclase/dehydratase"/>
</dbReference>
<dbReference type="SUPFAM" id="SSF55961">
    <property type="entry name" value="Bet v1-like"/>
    <property type="match status" value="1"/>
</dbReference>
<dbReference type="PANTHER" id="PTHR39332">
    <property type="entry name" value="BLL4707 PROTEIN"/>
    <property type="match status" value="1"/>
</dbReference>
<dbReference type="PANTHER" id="PTHR39332:SF7">
    <property type="entry name" value="SRPBCC FAMILY PROTEIN"/>
    <property type="match status" value="1"/>
</dbReference>
<keyword evidence="2" id="KW-1185">Reference proteome</keyword>
<dbReference type="Gene3D" id="3.30.530.20">
    <property type="match status" value="1"/>
</dbReference>
<evidence type="ECO:0000313" key="1">
    <source>
        <dbReference type="EMBL" id="RDJ24546.1"/>
    </source>
</evidence>